<comment type="caution">
    <text evidence="5">The sequence shown here is derived from an EMBL/GenBank/DDBJ whole genome shotgun (WGS) entry which is preliminary data.</text>
</comment>
<protein>
    <submittedName>
        <fullName evidence="5">Uncharacterized protein</fullName>
    </submittedName>
</protein>
<feature type="compositionally biased region" description="Pro residues" evidence="4">
    <location>
        <begin position="31"/>
        <end position="45"/>
    </location>
</feature>
<keyword evidence="6" id="KW-1185">Reference proteome</keyword>
<keyword evidence="2" id="KW-0496">Mitochondrion</keyword>
<evidence type="ECO:0000313" key="5">
    <source>
        <dbReference type="EMBL" id="PSR72898.1"/>
    </source>
</evidence>
<feature type="region of interest" description="Disordered" evidence="4">
    <location>
        <begin position="30"/>
        <end position="49"/>
    </location>
</feature>
<evidence type="ECO:0000313" key="6">
    <source>
        <dbReference type="Proteomes" id="UP000186601"/>
    </source>
</evidence>
<dbReference type="GO" id="GO:0006103">
    <property type="term" value="P:2-oxoglutarate metabolic process"/>
    <property type="evidence" value="ECO:0007669"/>
    <property type="project" value="InterPro"/>
</dbReference>
<dbReference type="Pfam" id="PF10937">
    <property type="entry name" value="Kgd4-YMR31"/>
    <property type="match status" value="1"/>
</dbReference>
<feature type="region of interest" description="Disordered" evidence="4">
    <location>
        <begin position="64"/>
        <end position="83"/>
    </location>
</feature>
<proteinExistence type="inferred from homology"/>
<name>A0A2R6NKX7_9APHY</name>
<evidence type="ECO:0000256" key="2">
    <source>
        <dbReference type="ARBA" id="ARBA00023128"/>
    </source>
</evidence>
<organism evidence="5 6">
    <name type="scientific">Hermanssonia centrifuga</name>
    <dbReference type="NCBI Taxonomy" id="98765"/>
    <lineage>
        <taxon>Eukaryota</taxon>
        <taxon>Fungi</taxon>
        <taxon>Dikarya</taxon>
        <taxon>Basidiomycota</taxon>
        <taxon>Agaricomycotina</taxon>
        <taxon>Agaricomycetes</taxon>
        <taxon>Polyporales</taxon>
        <taxon>Meruliaceae</taxon>
        <taxon>Hermanssonia</taxon>
    </lineage>
</organism>
<gene>
    <name evidence="5" type="ORF">PHLCEN_2v11265</name>
</gene>
<accession>A0A2R6NKX7</accession>
<dbReference type="InterPro" id="IPR020373">
    <property type="entry name" value="Kgd4/YMR-31"/>
</dbReference>
<comment type="similarity">
    <text evidence="3">Belongs to the alpha-ketoglutarate dehydrogenase component 4 family.</text>
</comment>
<comment type="subcellular location">
    <subcellularLocation>
        <location evidence="1">Mitochondrion</location>
    </subcellularLocation>
</comment>
<reference evidence="5 6" key="1">
    <citation type="submission" date="2018-02" db="EMBL/GenBank/DDBJ databases">
        <title>Genome sequence of the basidiomycete white-rot fungus Phlebia centrifuga.</title>
        <authorList>
            <person name="Granchi Z."/>
            <person name="Peng M."/>
            <person name="de Vries R.P."/>
            <person name="Hilden K."/>
            <person name="Makela M.R."/>
            <person name="Grigoriev I."/>
            <person name="Riley R."/>
        </authorList>
    </citation>
    <scope>NUCLEOTIDE SEQUENCE [LARGE SCALE GENOMIC DNA]</scope>
    <source>
        <strain evidence="5 6">FBCC195</strain>
    </source>
</reference>
<dbReference type="EMBL" id="MLYV02001126">
    <property type="protein sequence ID" value="PSR72898.1"/>
    <property type="molecule type" value="Genomic_DNA"/>
</dbReference>
<dbReference type="Proteomes" id="UP000186601">
    <property type="component" value="Unassembled WGS sequence"/>
</dbReference>
<dbReference type="AlphaFoldDB" id="A0A2R6NKX7"/>
<dbReference type="GO" id="GO:0005739">
    <property type="term" value="C:mitochondrion"/>
    <property type="evidence" value="ECO:0007669"/>
    <property type="project" value="UniProtKB-SubCell"/>
</dbReference>
<evidence type="ECO:0000256" key="1">
    <source>
        <dbReference type="ARBA" id="ARBA00004173"/>
    </source>
</evidence>
<sequence>MHPTVRLATAATPRVHKPLIHFVGKRVWPTTPRPVAPEPQHPHPAAPADYKEHFSDFVAKFKSSGSSLQNTSPSSAPAKSGAKESVKVFDDFWQVPARLRSPELSEAEMEAITVRIVTLKD</sequence>
<evidence type="ECO:0000256" key="3">
    <source>
        <dbReference type="ARBA" id="ARBA00043970"/>
    </source>
</evidence>
<evidence type="ECO:0000256" key="4">
    <source>
        <dbReference type="SAM" id="MobiDB-lite"/>
    </source>
</evidence>
<dbReference type="OrthoDB" id="2116030at2759"/>